<gene>
    <name evidence="1" type="ORF">Scani_79490</name>
</gene>
<evidence type="ECO:0000313" key="1">
    <source>
        <dbReference type="EMBL" id="GFE11681.1"/>
    </source>
</evidence>
<dbReference type="EMBL" id="BLIN01000007">
    <property type="protein sequence ID" value="GFE11681.1"/>
    <property type="molecule type" value="Genomic_DNA"/>
</dbReference>
<comment type="caution">
    <text evidence="1">The sequence shown here is derived from an EMBL/GenBank/DDBJ whole genome shotgun (WGS) entry which is preliminary data.</text>
</comment>
<dbReference type="RefSeq" id="WP_159482692.1">
    <property type="nucleotide sequence ID" value="NZ_BAAATH010000008.1"/>
</dbReference>
<accession>A0A640SMX6</accession>
<name>A0A640SMX6_9ACTN</name>
<dbReference type="Proteomes" id="UP000435837">
    <property type="component" value="Unassembled WGS sequence"/>
</dbReference>
<evidence type="ECO:0000313" key="2">
    <source>
        <dbReference type="Proteomes" id="UP000435837"/>
    </source>
</evidence>
<sequence>MQRGIEQAVWQFTVERSENAPLDPQQVLRRGIRGMCGRRLEKRAVRRTDGNSRVTYCW</sequence>
<dbReference type="AlphaFoldDB" id="A0A640SMX6"/>
<protein>
    <submittedName>
        <fullName evidence="1">Uncharacterized protein</fullName>
    </submittedName>
</protein>
<organism evidence="1 2">
    <name type="scientific">Streptomyces caniferus</name>
    <dbReference type="NCBI Taxonomy" id="285557"/>
    <lineage>
        <taxon>Bacteria</taxon>
        <taxon>Bacillati</taxon>
        <taxon>Actinomycetota</taxon>
        <taxon>Actinomycetes</taxon>
        <taxon>Kitasatosporales</taxon>
        <taxon>Streptomycetaceae</taxon>
        <taxon>Streptomyces</taxon>
    </lineage>
</organism>
<reference evidence="1 2" key="1">
    <citation type="submission" date="2019-12" db="EMBL/GenBank/DDBJ databases">
        <title>Whole genome shotgun sequence of Streptomyces caniferus NBRC 15389.</title>
        <authorList>
            <person name="Ichikawa N."/>
            <person name="Kimura A."/>
            <person name="Kitahashi Y."/>
            <person name="Komaki H."/>
            <person name="Tamura T."/>
        </authorList>
    </citation>
    <scope>NUCLEOTIDE SEQUENCE [LARGE SCALE GENOMIC DNA]</scope>
    <source>
        <strain evidence="1 2">NBRC 15389</strain>
    </source>
</reference>
<proteinExistence type="predicted"/>